<sequence>MRLICVAFQILFSNAIRNPLFTYYHTISEPRNTEFQEMSLFGFKIIPSLERESLIVTSPGQQNPDGNNRGGVWKCEITFPQKPSTSLTNNNHEPQGMMIFKNSHVIKYVFRHQ</sequence>
<name>A0A0C2MD29_THEKT</name>
<organism evidence="1 2">
    <name type="scientific">Thelohanellus kitauei</name>
    <name type="common">Myxosporean</name>
    <dbReference type="NCBI Taxonomy" id="669202"/>
    <lineage>
        <taxon>Eukaryota</taxon>
        <taxon>Metazoa</taxon>
        <taxon>Cnidaria</taxon>
        <taxon>Myxozoa</taxon>
        <taxon>Myxosporea</taxon>
        <taxon>Bivalvulida</taxon>
        <taxon>Platysporina</taxon>
        <taxon>Myxobolidae</taxon>
        <taxon>Thelohanellus</taxon>
    </lineage>
</organism>
<keyword evidence="2" id="KW-1185">Reference proteome</keyword>
<evidence type="ECO:0000313" key="2">
    <source>
        <dbReference type="Proteomes" id="UP000031668"/>
    </source>
</evidence>
<reference evidence="1 2" key="1">
    <citation type="journal article" date="2014" name="Genome Biol. Evol.">
        <title>The genome of the myxosporean Thelohanellus kitauei shows adaptations to nutrient acquisition within its fish host.</title>
        <authorList>
            <person name="Yang Y."/>
            <person name="Xiong J."/>
            <person name="Zhou Z."/>
            <person name="Huo F."/>
            <person name="Miao W."/>
            <person name="Ran C."/>
            <person name="Liu Y."/>
            <person name="Zhang J."/>
            <person name="Feng J."/>
            <person name="Wang M."/>
            <person name="Wang M."/>
            <person name="Wang L."/>
            <person name="Yao B."/>
        </authorList>
    </citation>
    <scope>NUCLEOTIDE SEQUENCE [LARGE SCALE GENOMIC DNA]</scope>
    <source>
        <strain evidence="1">Wuqing</strain>
    </source>
</reference>
<accession>A0A0C2MD29</accession>
<dbReference type="EMBL" id="JWZT01005072">
    <property type="protein sequence ID" value="KII62209.1"/>
    <property type="molecule type" value="Genomic_DNA"/>
</dbReference>
<proteinExistence type="predicted"/>
<dbReference type="AlphaFoldDB" id="A0A0C2MD29"/>
<protein>
    <submittedName>
        <fullName evidence="1">Uncharacterized protein</fullName>
    </submittedName>
</protein>
<dbReference type="Proteomes" id="UP000031668">
    <property type="component" value="Unassembled WGS sequence"/>
</dbReference>
<evidence type="ECO:0000313" key="1">
    <source>
        <dbReference type="EMBL" id="KII62209.1"/>
    </source>
</evidence>
<gene>
    <name evidence="1" type="ORF">RF11_16321</name>
</gene>
<comment type="caution">
    <text evidence="1">The sequence shown here is derived from an EMBL/GenBank/DDBJ whole genome shotgun (WGS) entry which is preliminary data.</text>
</comment>